<feature type="domain" description="Lambda-carrageenase middle" evidence="1">
    <location>
        <begin position="443"/>
        <end position="812"/>
    </location>
</feature>
<dbReference type="Gene3D" id="2.130.10.10">
    <property type="entry name" value="YVTN repeat-like/Quinoprotein amine dehydrogenase"/>
    <property type="match status" value="1"/>
</dbReference>
<dbReference type="EMBL" id="SRSO01000019">
    <property type="protein sequence ID" value="TGV01888.1"/>
    <property type="molecule type" value="Genomic_DNA"/>
</dbReference>
<dbReference type="Pfam" id="PF25291">
    <property type="entry name" value="CGLA_C"/>
    <property type="match status" value="1"/>
</dbReference>
<dbReference type="InterPro" id="IPR015943">
    <property type="entry name" value="WD40/YVTN_repeat-like_dom_sf"/>
</dbReference>
<dbReference type="SUPFAM" id="SSF50998">
    <property type="entry name" value="Quinoprotein alcohol dehydrogenase-like"/>
    <property type="match status" value="1"/>
</dbReference>
<evidence type="ECO:0000259" key="1">
    <source>
        <dbReference type="Pfam" id="PF25290"/>
    </source>
</evidence>
<dbReference type="InterPro" id="IPR057421">
    <property type="entry name" value="CGLA_M"/>
</dbReference>
<gene>
    <name evidence="4" type="ORF">EM932_13550</name>
</gene>
<evidence type="ECO:0000259" key="2">
    <source>
        <dbReference type="Pfam" id="PF25291"/>
    </source>
</evidence>
<feature type="domain" description="Lambda-carrageenase beta-propeller" evidence="3">
    <location>
        <begin position="36"/>
        <end position="356"/>
    </location>
</feature>
<dbReference type="Pfam" id="PF25292">
    <property type="entry name" value="Beta-prop_CGLA"/>
    <property type="match status" value="1"/>
</dbReference>
<comment type="caution">
    <text evidence="4">The sequence shown here is derived from an EMBL/GenBank/DDBJ whole genome shotgun (WGS) entry which is preliminary data.</text>
</comment>
<dbReference type="OrthoDB" id="972537at2"/>
<reference evidence="4 5" key="1">
    <citation type="submission" date="2019-04" db="EMBL/GenBank/DDBJ databases">
        <authorList>
            <person name="Liu A."/>
        </authorList>
    </citation>
    <scope>NUCLEOTIDE SEQUENCE [LARGE SCALE GENOMIC DNA]</scope>
    <source>
        <strain evidence="4 5">RZ03</strain>
    </source>
</reference>
<evidence type="ECO:0000313" key="4">
    <source>
        <dbReference type="EMBL" id="TGV01888.1"/>
    </source>
</evidence>
<evidence type="ECO:0000259" key="3">
    <source>
        <dbReference type="Pfam" id="PF25292"/>
    </source>
</evidence>
<evidence type="ECO:0000313" key="5">
    <source>
        <dbReference type="Proteomes" id="UP000307602"/>
    </source>
</evidence>
<dbReference type="InterPro" id="IPR057420">
    <property type="entry name" value="Beta-prop_CGLA"/>
</dbReference>
<evidence type="ECO:0008006" key="6">
    <source>
        <dbReference type="Google" id="ProtNLM"/>
    </source>
</evidence>
<accession>A0A4S1DWK0</accession>
<organism evidence="4 5">
    <name type="scientific">Flavivirga rizhaonensis</name>
    <dbReference type="NCBI Taxonomy" id="2559571"/>
    <lineage>
        <taxon>Bacteria</taxon>
        <taxon>Pseudomonadati</taxon>
        <taxon>Bacteroidota</taxon>
        <taxon>Flavobacteriia</taxon>
        <taxon>Flavobacteriales</taxon>
        <taxon>Flavobacteriaceae</taxon>
        <taxon>Flavivirga</taxon>
    </lineage>
</organism>
<dbReference type="InterPro" id="IPR057422">
    <property type="entry name" value="CGLA_C"/>
</dbReference>
<keyword evidence="5" id="KW-1185">Reference proteome</keyword>
<feature type="domain" description="Lambda-carrageenase C-terminal" evidence="2">
    <location>
        <begin position="839"/>
        <end position="916"/>
    </location>
</feature>
<proteinExistence type="predicted"/>
<dbReference type="Pfam" id="PF25290">
    <property type="entry name" value="CGLA_M"/>
    <property type="match status" value="1"/>
</dbReference>
<dbReference type="InterPro" id="IPR011047">
    <property type="entry name" value="Quinoprotein_ADH-like_sf"/>
</dbReference>
<dbReference type="Proteomes" id="UP000307602">
    <property type="component" value="Unassembled WGS sequence"/>
</dbReference>
<sequence length="921" mass="105110">MTYGIQSKVNLKGITSIDTGYTILSVRTAQNNGESYIVANSFEGVVLGVSYSGEVLFKNQLSGYMNHDIWCGDINGDGIDEIVTANADGYVYCLDNKGDLLWKFNKNSAPMYTLCTISKGDKSYVVAGGFDKSIYYISPNGELIKEIKSSTFSIENPRRKSNKNLPEKYVSTSNFIRTVTKADGSQSLVVLGTNNHMQSPGTLYFFNIMEDEPYKKVKIQVPKELRKKILIRPLGHFTTSNINSDGSDEIILGASAHANDLLVTTYDLTNDKFSYRRMQKVKFGYDIVHNTSIKEKGEVLYLSRLGSQIRLYRPGKDTKEEKLNGNYAYNDLWKDPITNKVILASVQSGGSGVHIIDTENKNWKKTFEKLEPIGKIETILKNTKSIRKDLEDFKKPKYQNGSQTVYFMTESVPVNLQSLKSKITSNYRSPVFLNSMFMRNVEHWDRSSMTNEKYRKRRDRRKRYTLNHEEALDQIIEGLEGEPGIAYWAGHGNDPYMFSLKTTKKVIDKAKGKKVVLIYPEMEDHSENLDFLVNDLIYPLASYAQGKNANIFLRNKNIFWLGSNYLKPWSRLMSGEFADVFVPSMEETTDKSMELSLAGRTGMWASGAVNCWGTRAVPDNTSFDRSRQLGYQRLPNHFLRMLIFHTAYGAQFINNFSVDQDYMSIYWELIAKGALYVPKRSEVLSFSPVHLSIKEPDHHFIEDGVNVKWTTFYDEEFEKNNPFVFSRLNGSWPGAVVTQWDFSKYAAGVKDRRLNFLAPYENGLVLITPPQEGVFADKNNKRGSLQHNLHPIYKGNMTEYITDGRNYYSTDGKQTYKADEYYKIIEKEIKEKANLLPITVTGDVAWVVSQISPKHLRLTLIDNGYINPEKSTAKVRFNGIITKNIADILNKEVFKVKENTVDIKIPLGGFRFIDIELKENL</sequence>
<protein>
    <recommendedName>
        <fullName evidence="6">Lambda-carrageenase</fullName>
    </recommendedName>
</protein>
<dbReference type="AlphaFoldDB" id="A0A4S1DWK0"/>
<name>A0A4S1DWK0_9FLAO</name>